<comment type="caution">
    <text evidence="1">The sequence shown here is derived from an EMBL/GenBank/DDBJ whole genome shotgun (WGS) entry which is preliminary data.</text>
</comment>
<evidence type="ECO:0000313" key="1">
    <source>
        <dbReference type="EMBL" id="GBN57942.1"/>
    </source>
</evidence>
<dbReference type="AlphaFoldDB" id="A0A4Y2Q3Z3"/>
<reference evidence="1 2" key="1">
    <citation type="journal article" date="2019" name="Sci. Rep.">
        <title>Orb-weaving spider Araneus ventricosus genome elucidates the spidroin gene catalogue.</title>
        <authorList>
            <person name="Kono N."/>
            <person name="Nakamura H."/>
            <person name="Ohtoshi R."/>
            <person name="Moran D.A.P."/>
            <person name="Shinohara A."/>
            <person name="Yoshida Y."/>
            <person name="Fujiwara M."/>
            <person name="Mori M."/>
            <person name="Tomita M."/>
            <person name="Arakawa K."/>
        </authorList>
    </citation>
    <scope>NUCLEOTIDE SEQUENCE [LARGE SCALE GENOMIC DNA]</scope>
</reference>
<dbReference type="Proteomes" id="UP000499080">
    <property type="component" value="Unassembled WGS sequence"/>
</dbReference>
<dbReference type="InterPro" id="IPR001969">
    <property type="entry name" value="Aspartic_peptidase_AS"/>
</dbReference>
<dbReference type="GO" id="GO:0006508">
    <property type="term" value="P:proteolysis"/>
    <property type="evidence" value="ECO:0007669"/>
    <property type="project" value="InterPro"/>
</dbReference>
<proteinExistence type="predicted"/>
<protein>
    <recommendedName>
        <fullName evidence="3">Peptidase A2 domain-containing protein</fullName>
    </recommendedName>
</protein>
<name>A0A4Y2Q3Z3_ARAVE</name>
<dbReference type="PROSITE" id="PS00141">
    <property type="entry name" value="ASP_PROTEASE"/>
    <property type="match status" value="1"/>
</dbReference>
<feature type="non-terminal residue" evidence="1">
    <location>
        <position position="1"/>
    </location>
</feature>
<dbReference type="Pfam" id="PF13650">
    <property type="entry name" value="Asp_protease_2"/>
    <property type="match status" value="1"/>
</dbReference>
<organism evidence="1 2">
    <name type="scientific">Araneus ventricosus</name>
    <name type="common">Orbweaver spider</name>
    <name type="synonym">Epeira ventricosa</name>
    <dbReference type="NCBI Taxonomy" id="182803"/>
    <lineage>
        <taxon>Eukaryota</taxon>
        <taxon>Metazoa</taxon>
        <taxon>Ecdysozoa</taxon>
        <taxon>Arthropoda</taxon>
        <taxon>Chelicerata</taxon>
        <taxon>Arachnida</taxon>
        <taxon>Araneae</taxon>
        <taxon>Araneomorphae</taxon>
        <taxon>Entelegynae</taxon>
        <taxon>Araneoidea</taxon>
        <taxon>Araneidae</taxon>
        <taxon>Araneus</taxon>
    </lineage>
</organism>
<keyword evidence="2" id="KW-1185">Reference proteome</keyword>
<dbReference type="GO" id="GO:0004190">
    <property type="term" value="F:aspartic-type endopeptidase activity"/>
    <property type="evidence" value="ECO:0007669"/>
    <property type="project" value="InterPro"/>
</dbReference>
<accession>A0A4Y2Q3Z3</accession>
<dbReference type="SUPFAM" id="SSF50630">
    <property type="entry name" value="Acid proteases"/>
    <property type="match status" value="1"/>
</dbReference>
<dbReference type="Gene3D" id="2.40.70.10">
    <property type="entry name" value="Acid Proteases"/>
    <property type="match status" value="1"/>
</dbReference>
<dbReference type="InterPro" id="IPR021109">
    <property type="entry name" value="Peptidase_aspartic_dom_sf"/>
</dbReference>
<gene>
    <name evidence="1" type="ORF">AVEN_29884_1</name>
</gene>
<dbReference type="OrthoDB" id="6538027at2759"/>
<evidence type="ECO:0008006" key="3">
    <source>
        <dbReference type="Google" id="ProtNLM"/>
    </source>
</evidence>
<dbReference type="CDD" id="cd00303">
    <property type="entry name" value="retropepsin_like"/>
    <property type="match status" value="1"/>
</dbReference>
<dbReference type="EMBL" id="BGPR01297001">
    <property type="protein sequence ID" value="GBN57942.1"/>
    <property type="molecule type" value="Genomic_DNA"/>
</dbReference>
<evidence type="ECO:0000313" key="2">
    <source>
        <dbReference type="Proteomes" id="UP000499080"/>
    </source>
</evidence>
<sequence length="118" mass="13032">QVGENSEESNSYLKKAKLNNFDPVQGLIDTGSSCCLLKTSVAQKLKLKTEPTVNKTYGFGNQKMLALMSMGRITAYIEVDNVKGEVLSIYIVPDDAHPVDLIIGRTWLEISLISLIQE</sequence>